<organism evidence="1 2">
    <name type="scientific">Actinoplanes nipponensis</name>
    <dbReference type="NCBI Taxonomy" id="135950"/>
    <lineage>
        <taxon>Bacteria</taxon>
        <taxon>Bacillati</taxon>
        <taxon>Actinomycetota</taxon>
        <taxon>Actinomycetes</taxon>
        <taxon>Micromonosporales</taxon>
        <taxon>Micromonosporaceae</taxon>
        <taxon>Actinoplanes</taxon>
    </lineage>
</organism>
<accession>A0A919JRN0</accession>
<evidence type="ECO:0000313" key="2">
    <source>
        <dbReference type="Proteomes" id="UP000647172"/>
    </source>
</evidence>
<protein>
    <submittedName>
        <fullName evidence="1">Uncharacterized protein</fullName>
    </submittedName>
</protein>
<name>A0A919JRN0_9ACTN</name>
<dbReference type="EMBL" id="BOMQ01000104">
    <property type="protein sequence ID" value="GIE54533.1"/>
    <property type="molecule type" value="Genomic_DNA"/>
</dbReference>
<evidence type="ECO:0000313" key="1">
    <source>
        <dbReference type="EMBL" id="GIE54533.1"/>
    </source>
</evidence>
<proteinExistence type="predicted"/>
<dbReference type="AlphaFoldDB" id="A0A919JRN0"/>
<reference evidence="1" key="1">
    <citation type="submission" date="2021-01" db="EMBL/GenBank/DDBJ databases">
        <title>Whole genome shotgun sequence of Actinoplanes nipponensis NBRC 14063.</title>
        <authorList>
            <person name="Komaki H."/>
            <person name="Tamura T."/>
        </authorList>
    </citation>
    <scope>NUCLEOTIDE SEQUENCE</scope>
    <source>
        <strain evidence="1">NBRC 14063</strain>
    </source>
</reference>
<sequence>MVTSRNWERLRAAGPGERSLVIHAWTLADGWDDPHFLDIAVARVDGAGAGRCRVTARRG</sequence>
<dbReference type="Proteomes" id="UP000647172">
    <property type="component" value="Unassembled WGS sequence"/>
</dbReference>
<keyword evidence="2" id="KW-1185">Reference proteome</keyword>
<comment type="caution">
    <text evidence="1">The sequence shown here is derived from an EMBL/GenBank/DDBJ whole genome shotgun (WGS) entry which is preliminary data.</text>
</comment>
<gene>
    <name evidence="1" type="ORF">Ani05nite_80670</name>
</gene>